<comment type="caution">
    <text evidence="1">The sequence shown here is derived from an EMBL/GenBank/DDBJ whole genome shotgun (WGS) entry which is preliminary data.</text>
</comment>
<sequence length="90" mass="10108">MTVGNQHLMTATSDMHARNAALECHCIIPLQPIFVIYFYEQLSDPGHNNEGFCLRHRTDKDAAPTSTYGRGTQQALIGRATMRLFFANHS</sequence>
<evidence type="ECO:0000313" key="2">
    <source>
        <dbReference type="Proteomes" id="UP001054837"/>
    </source>
</evidence>
<reference evidence="1 2" key="1">
    <citation type="submission" date="2021-06" db="EMBL/GenBank/DDBJ databases">
        <title>Caerostris darwini draft genome.</title>
        <authorList>
            <person name="Kono N."/>
            <person name="Arakawa K."/>
        </authorList>
    </citation>
    <scope>NUCLEOTIDE SEQUENCE [LARGE SCALE GENOMIC DNA]</scope>
</reference>
<gene>
    <name evidence="1" type="ORF">CDAR_27611</name>
</gene>
<dbReference type="Proteomes" id="UP001054837">
    <property type="component" value="Unassembled WGS sequence"/>
</dbReference>
<organism evidence="1 2">
    <name type="scientific">Caerostris darwini</name>
    <dbReference type="NCBI Taxonomy" id="1538125"/>
    <lineage>
        <taxon>Eukaryota</taxon>
        <taxon>Metazoa</taxon>
        <taxon>Ecdysozoa</taxon>
        <taxon>Arthropoda</taxon>
        <taxon>Chelicerata</taxon>
        <taxon>Arachnida</taxon>
        <taxon>Araneae</taxon>
        <taxon>Araneomorphae</taxon>
        <taxon>Entelegynae</taxon>
        <taxon>Araneoidea</taxon>
        <taxon>Araneidae</taxon>
        <taxon>Caerostris</taxon>
    </lineage>
</organism>
<protein>
    <submittedName>
        <fullName evidence="1">Uncharacterized protein</fullName>
    </submittedName>
</protein>
<accession>A0AAV4SRA9</accession>
<proteinExistence type="predicted"/>
<evidence type="ECO:0000313" key="1">
    <source>
        <dbReference type="EMBL" id="GIY35736.1"/>
    </source>
</evidence>
<dbReference type="AlphaFoldDB" id="A0AAV4SRA9"/>
<name>A0AAV4SRA9_9ARAC</name>
<dbReference type="EMBL" id="BPLQ01008198">
    <property type="protein sequence ID" value="GIY35736.1"/>
    <property type="molecule type" value="Genomic_DNA"/>
</dbReference>
<keyword evidence="2" id="KW-1185">Reference proteome</keyword>